<dbReference type="GO" id="GO:0048481">
    <property type="term" value="P:plant ovule development"/>
    <property type="evidence" value="ECO:0007669"/>
    <property type="project" value="TreeGrafter"/>
</dbReference>
<protein>
    <submittedName>
        <fullName evidence="4">Uncharacterized protein</fullName>
    </submittedName>
</protein>
<dbReference type="GO" id="GO:0010103">
    <property type="term" value="P:stomatal complex morphogenesis"/>
    <property type="evidence" value="ECO:0007669"/>
    <property type="project" value="TreeGrafter"/>
</dbReference>
<evidence type="ECO:0000313" key="4">
    <source>
        <dbReference type="EMBL" id="KAK9126273.1"/>
    </source>
</evidence>
<comment type="caution">
    <text evidence="4">The sequence shown here is derived from an EMBL/GenBank/DDBJ whole genome shotgun (WGS) entry which is preliminary data.</text>
</comment>
<dbReference type="AlphaFoldDB" id="A0AAP0J4I6"/>
<evidence type="ECO:0000256" key="2">
    <source>
        <dbReference type="ARBA" id="ARBA00022737"/>
    </source>
</evidence>
<keyword evidence="2" id="KW-0677">Repeat</keyword>
<dbReference type="Gene3D" id="3.80.10.10">
    <property type="entry name" value="Ribonuclease Inhibitor"/>
    <property type="match status" value="1"/>
</dbReference>
<dbReference type="Pfam" id="PF00560">
    <property type="entry name" value="LRR_1"/>
    <property type="match status" value="3"/>
</dbReference>
<dbReference type="InterPro" id="IPR001611">
    <property type="entry name" value="Leu-rich_rpt"/>
</dbReference>
<keyword evidence="5" id="KW-1185">Reference proteome</keyword>
<dbReference type="GO" id="GO:0033612">
    <property type="term" value="F:receptor serine/threonine kinase binding"/>
    <property type="evidence" value="ECO:0007669"/>
    <property type="project" value="TreeGrafter"/>
</dbReference>
<keyword evidence="1" id="KW-0433">Leucine-rich repeat</keyword>
<dbReference type="PANTHER" id="PTHR48056:SF34">
    <property type="entry name" value="LRR RECEPTOR-LIKE SERINE_THREONINE-PROTEIN KINASE ERL1"/>
    <property type="match status" value="1"/>
</dbReference>
<name>A0AAP0J4I6_9MAGN</name>
<dbReference type="SUPFAM" id="SSF52058">
    <property type="entry name" value="L domain-like"/>
    <property type="match status" value="1"/>
</dbReference>
<evidence type="ECO:0000313" key="5">
    <source>
        <dbReference type="Proteomes" id="UP001419268"/>
    </source>
</evidence>
<dbReference type="GO" id="GO:0009553">
    <property type="term" value="P:embryo sac development"/>
    <property type="evidence" value="ECO:0007669"/>
    <property type="project" value="TreeGrafter"/>
</dbReference>
<dbReference type="InterPro" id="IPR050647">
    <property type="entry name" value="Plant_LRR-RLKs"/>
</dbReference>
<dbReference type="PANTHER" id="PTHR48056">
    <property type="entry name" value="LRR RECEPTOR-LIKE SERINE/THREONINE-PROTEIN KINASE-RELATED"/>
    <property type="match status" value="1"/>
</dbReference>
<proteinExistence type="predicted"/>
<accession>A0AAP0J4I6</accession>
<evidence type="ECO:0000256" key="3">
    <source>
        <dbReference type="ARBA" id="ARBA00023180"/>
    </source>
</evidence>
<sequence>MHALNQFNVYGNHLNGSIPLGFQHLESLTYLNLSSNNFRGNRLTGKIPEVIGLMQALAVLDLNDNELVVPIPPIFGNSTYTGKSYLHGNKLT</sequence>
<dbReference type="EMBL" id="JBBNAG010000006">
    <property type="protein sequence ID" value="KAK9126273.1"/>
    <property type="molecule type" value="Genomic_DNA"/>
</dbReference>
<organism evidence="4 5">
    <name type="scientific">Stephania cephalantha</name>
    <dbReference type="NCBI Taxonomy" id="152367"/>
    <lineage>
        <taxon>Eukaryota</taxon>
        <taxon>Viridiplantae</taxon>
        <taxon>Streptophyta</taxon>
        <taxon>Embryophyta</taxon>
        <taxon>Tracheophyta</taxon>
        <taxon>Spermatophyta</taxon>
        <taxon>Magnoliopsida</taxon>
        <taxon>Ranunculales</taxon>
        <taxon>Menispermaceae</taxon>
        <taxon>Menispermoideae</taxon>
        <taxon>Cissampelideae</taxon>
        <taxon>Stephania</taxon>
    </lineage>
</organism>
<gene>
    <name evidence="4" type="ORF">Scep_015119</name>
</gene>
<dbReference type="Proteomes" id="UP001419268">
    <property type="component" value="Unassembled WGS sequence"/>
</dbReference>
<dbReference type="InterPro" id="IPR032675">
    <property type="entry name" value="LRR_dom_sf"/>
</dbReference>
<keyword evidence="3" id="KW-0325">Glycoprotein</keyword>
<evidence type="ECO:0000256" key="1">
    <source>
        <dbReference type="ARBA" id="ARBA00022614"/>
    </source>
</evidence>
<reference evidence="4 5" key="1">
    <citation type="submission" date="2024-01" db="EMBL/GenBank/DDBJ databases">
        <title>Genome assemblies of Stephania.</title>
        <authorList>
            <person name="Yang L."/>
        </authorList>
    </citation>
    <scope>NUCLEOTIDE SEQUENCE [LARGE SCALE GENOMIC DNA]</scope>
    <source>
        <strain evidence="4">JXDWG</strain>
        <tissue evidence="4">Leaf</tissue>
    </source>
</reference>